<feature type="compositionally biased region" description="Basic and acidic residues" evidence="1">
    <location>
        <begin position="775"/>
        <end position="784"/>
    </location>
</feature>
<dbReference type="Pfam" id="PF23415">
    <property type="entry name" value="MAPB1_N"/>
    <property type="match status" value="1"/>
</dbReference>
<feature type="compositionally biased region" description="Basic and acidic residues" evidence="1">
    <location>
        <begin position="725"/>
        <end position="751"/>
    </location>
</feature>
<feature type="domain" description="Microtubule-associated protein 1B/S N-terminal" evidence="2">
    <location>
        <begin position="69"/>
        <end position="265"/>
    </location>
</feature>
<organism evidence="4 5">
    <name type="scientific">Labeo rohita</name>
    <name type="common">Indian major carp</name>
    <name type="synonym">Cyprinus rohita</name>
    <dbReference type="NCBI Taxonomy" id="84645"/>
    <lineage>
        <taxon>Eukaryota</taxon>
        <taxon>Metazoa</taxon>
        <taxon>Chordata</taxon>
        <taxon>Craniata</taxon>
        <taxon>Vertebrata</taxon>
        <taxon>Euteleostomi</taxon>
        <taxon>Actinopterygii</taxon>
        <taxon>Neopterygii</taxon>
        <taxon>Teleostei</taxon>
        <taxon>Ostariophysi</taxon>
        <taxon>Cypriniformes</taxon>
        <taxon>Cyprinidae</taxon>
        <taxon>Labeoninae</taxon>
        <taxon>Labeonini</taxon>
        <taxon>Labeo</taxon>
    </lineage>
</organism>
<gene>
    <name evidence="4" type="ORF">H4Q32_000039</name>
</gene>
<accession>A0ABQ8LHI2</accession>
<evidence type="ECO:0000259" key="3">
    <source>
        <dbReference type="Pfam" id="PF25281"/>
    </source>
</evidence>
<feature type="compositionally biased region" description="Polar residues" evidence="1">
    <location>
        <begin position="791"/>
        <end position="814"/>
    </location>
</feature>
<evidence type="ECO:0000313" key="4">
    <source>
        <dbReference type="EMBL" id="KAI2650122.1"/>
    </source>
</evidence>
<feature type="region of interest" description="Disordered" evidence="1">
    <location>
        <begin position="937"/>
        <end position="983"/>
    </location>
</feature>
<dbReference type="EMBL" id="JACTAM010000022">
    <property type="protein sequence ID" value="KAI2650122.1"/>
    <property type="molecule type" value="Genomic_DNA"/>
</dbReference>
<feature type="compositionally biased region" description="Polar residues" evidence="1">
    <location>
        <begin position="753"/>
        <end position="766"/>
    </location>
</feature>
<dbReference type="InterPro" id="IPR056617">
    <property type="entry name" value="MAP1B/S_N"/>
</dbReference>
<feature type="compositionally biased region" description="Polar residues" evidence="1">
    <location>
        <begin position="1094"/>
        <end position="1111"/>
    </location>
</feature>
<feature type="region of interest" description="Disordered" evidence="1">
    <location>
        <begin position="1066"/>
        <end position="1281"/>
    </location>
</feature>
<keyword evidence="5" id="KW-1185">Reference proteome</keyword>
<feature type="compositionally biased region" description="Low complexity" evidence="1">
    <location>
        <begin position="937"/>
        <end position="956"/>
    </location>
</feature>
<feature type="compositionally biased region" description="Polar residues" evidence="1">
    <location>
        <begin position="881"/>
        <end position="903"/>
    </location>
</feature>
<feature type="compositionally biased region" description="Polar residues" evidence="1">
    <location>
        <begin position="1218"/>
        <end position="1244"/>
    </location>
</feature>
<feature type="compositionally biased region" description="Basic and acidic residues" evidence="1">
    <location>
        <begin position="549"/>
        <end position="591"/>
    </location>
</feature>
<feature type="compositionally biased region" description="Low complexity" evidence="1">
    <location>
        <begin position="1262"/>
        <end position="1281"/>
    </location>
</feature>
<evidence type="ECO:0000256" key="1">
    <source>
        <dbReference type="SAM" id="MobiDB-lite"/>
    </source>
</evidence>
<dbReference type="Proteomes" id="UP000830375">
    <property type="component" value="Unassembled WGS sequence"/>
</dbReference>
<feature type="region of interest" description="Disordered" evidence="1">
    <location>
        <begin position="874"/>
        <end position="905"/>
    </location>
</feature>
<evidence type="ECO:0000313" key="5">
    <source>
        <dbReference type="Proteomes" id="UP000830375"/>
    </source>
</evidence>
<feature type="compositionally biased region" description="Acidic residues" evidence="1">
    <location>
        <begin position="1138"/>
        <end position="1147"/>
    </location>
</feature>
<name>A0ABQ8LHI2_LABRO</name>
<evidence type="ECO:0000259" key="2">
    <source>
        <dbReference type="Pfam" id="PF23415"/>
    </source>
</evidence>
<reference evidence="4 5" key="1">
    <citation type="submission" date="2022-01" db="EMBL/GenBank/DDBJ databases">
        <title>A high-quality chromosome-level genome assembly of rohu carp, Labeo rohita.</title>
        <authorList>
            <person name="Arick M.A. II"/>
            <person name="Hsu C.-Y."/>
            <person name="Magbanua Z."/>
            <person name="Pechanova O."/>
            <person name="Grover C."/>
            <person name="Miller E."/>
            <person name="Thrash A."/>
            <person name="Ezzel L."/>
            <person name="Alam S."/>
            <person name="Benzie J."/>
            <person name="Hamilton M."/>
            <person name="Karsi A."/>
            <person name="Lawrence M.L."/>
            <person name="Peterson D.G."/>
        </authorList>
    </citation>
    <scope>NUCLEOTIDE SEQUENCE [LARGE SCALE GENOMIC DNA]</scope>
    <source>
        <strain evidence="5">BAU-BD-2019</strain>
        <tissue evidence="4">Blood</tissue>
    </source>
</reference>
<dbReference type="InterPro" id="IPR026074">
    <property type="entry name" value="MAP1"/>
</dbReference>
<feature type="domain" description="Microtubule-associated protein 1A/B/S-like MBL-like" evidence="3">
    <location>
        <begin position="271"/>
        <end position="544"/>
    </location>
</feature>
<dbReference type="PANTHER" id="PTHR13843">
    <property type="entry name" value="MICROTUBULE-ASSOCIATED PROTEIN"/>
    <property type="match status" value="1"/>
</dbReference>
<dbReference type="InterPro" id="IPR057480">
    <property type="entry name" value="MAP1A/B/S-like_MBL"/>
</dbReference>
<proteinExistence type="predicted"/>
<protein>
    <submittedName>
        <fullName evidence="4">Uncharacterized protein</fullName>
    </submittedName>
</protein>
<feature type="region of interest" description="Disordered" evidence="1">
    <location>
        <begin position="549"/>
        <end position="849"/>
    </location>
</feature>
<dbReference type="PANTHER" id="PTHR13843:SF11">
    <property type="entry name" value="MICROTUBULE-ASSOCIATED PROTEIN 1S"/>
    <property type="match status" value="1"/>
</dbReference>
<feature type="compositionally biased region" description="Pro residues" evidence="1">
    <location>
        <begin position="1174"/>
        <end position="1190"/>
    </location>
</feature>
<comment type="caution">
    <text evidence="4">The sequence shown here is derived from an EMBL/GenBank/DDBJ whole genome shotgun (WGS) entry which is preliminary data.</text>
</comment>
<feature type="region of interest" description="Disordered" evidence="1">
    <location>
        <begin position="1"/>
        <end position="23"/>
    </location>
</feature>
<dbReference type="Pfam" id="PF25281">
    <property type="entry name" value="MBL_MAP1B"/>
    <property type="match status" value="1"/>
</dbReference>
<feature type="compositionally biased region" description="Basic and acidic residues" evidence="1">
    <location>
        <begin position="600"/>
        <end position="707"/>
    </location>
</feature>
<sequence length="1397" mass="152575">MFSVKDPERIGSTESLKRTESNERLARESDITNLCKLCNMAADNIGELASMENSNRSARPGFCSDKYSLLVIVGQPGPPGFVDLLVSEIERGIRSWNVDLTACNIDEQLKLFISRHSASFSEDLKGQKTLQHSGDVLETQVIVNPSHDLVCSEVRRLISDTSLHKLLILAGQCVEETGELVLQKGSFSLNDFIQIFTDEEIGDLLSSADPTQKASLTLSCPESGMWKNSQLEKHNLQDYIEIKTNPPFLLPVMEGLQEFTEYLSESLEPQSSFDLLEPPSTVGFLKLSRPCCYVFPGGRGDSAFFAVNGFNVLVNGGSDSRSCFWKLVRHLDRVDSVLLTHVGVDNLPGINSLLNRKVAEQEEEESAGLQSNEDWQRNLISPEIGVVFFNASERLKTLQSDSRVLRSCDQGSLTLQHLERLSIFPEQLSRSAGPTVEPVTLFQKMGVGRLDLYVLNPVKGSKELEAFLQTWPGSTPNIKTSEIPLECMVSICALLVWHPANPQEKIIRVLFPGCTPESKIFEALERLKHLEFLKHPVVSLKDLEASKLDKQPKHAGSKESLKSISKESRPGSASLKDKVTKVDLKKLDTKTKTKPTNDTVPKEGKEGEEKAKPKDDVKQRTSKPEKQVPKKEPAKDEKKEVRKKEERPPTSTAKKDENVEKKKEPVKKDLGAKPKKDIKPDLKKEIKKEVKPEDKKPTKTLGKDIKKATGNLPESRKPIGKNGSLKKDSIVHKKDSLAKGKPKSDKKEPDNLKPSSAGQSKTSTPEDITAQLEKLGMRNEHGPLEDVEGNRVSSRTECTSENNDMQVNGSTPGTDESPEKFRSMDGAPGSNSAIGLPSPLVKTPKSEKSVNFDITPTELDGCLKDDVCTSSDEKTLELVSPTDSGKNSSGHYPQSPDISSQVSGEDCKIGLRNSGLGFEDVQQVCKNSMAGCSRSNIENSSISSQDRQSSFLSSTSLKDTLPDASPSITSFPAEVGSPHSTEVDDSLSVSFEQVPVCHSQEESLAYTNGHLAHRDPKTDMSLPLRTSHNSHHAYDESENHLFGPQIDILPHDVDLCLVSPCEFKHHKSPENQQGLSSEVAAPSPDVSLDPDGLPNQSSSSDHQSLEGQETTSSVSVSLISVSDSDVPPATEECPSITEELDSDEDPSDIFPPHHPHDHPSSHSVHHNSQHVSEDPPPAPMKDLPPLPPQPGACMADPEADGQGKSTKNVTSKTKKTAPVSTKTVSANTVTQSGKTKTGTLSASGTIRAMSSLDTRPASRNAVSGSRPVPSKSSSSSASANSSSVPICLDLAYLPSGSAASTVDVEFFRRLRSSCYIISGDEPHKETVMRSILDSLLEGKASWPDVQVTLIPTYDSLTMHSWYQETHERQRDLAITVLGSNSTVAMQDETFPACKVEF</sequence>
<feature type="compositionally biased region" description="Low complexity" evidence="1">
    <location>
        <begin position="1112"/>
        <end position="1126"/>
    </location>
</feature>